<feature type="signal peptide" evidence="1">
    <location>
        <begin position="1"/>
        <end position="18"/>
    </location>
</feature>
<evidence type="ECO:0000313" key="2">
    <source>
        <dbReference type="EMBL" id="CAD9476753.1"/>
    </source>
</evidence>
<accession>A0A7S2H0R7</accession>
<dbReference type="InterPro" id="IPR011990">
    <property type="entry name" value="TPR-like_helical_dom_sf"/>
</dbReference>
<dbReference type="EMBL" id="HBGS01055553">
    <property type="protein sequence ID" value="CAD9476753.1"/>
    <property type="molecule type" value="Transcribed_RNA"/>
</dbReference>
<dbReference type="AlphaFoldDB" id="A0A7S2H0R7"/>
<dbReference type="SMART" id="SM00028">
    <property type="entry name" value="TPR"/>
    <property type="match status" value="1"/>
</dbReference>
<reference evidence="2" key="1">
    <citation type="submission" date="2021-01" db="EMBL/GenBank/DDBJ databases">
        <authorList>
            <person name="Corre E."/>
            <person name="Pelletier E."/>
            <person name="Niang G."/>
            <person name="Scheremetjew M."/>
            <person name="Finn R."/>
            <person name="Kale V."/>
            <person name="Holt S."/>
            <person name="Cochrane G."/>
            <person name="Meng A."/>
            <person name="Brown T."/>
            <person name="Cohen L."/>
        </authorList>
    </citation>
    <scope>NUCLEOTIDE SEQUENCE</scope>
    <source>
        <strain evidence="2">CCMP1381</strain>
    </source>
</reference>
<sequence length="251" mass="29036">MKISLFGVVVVFARTSGAFLLGGRAQAAFSRTRLMMQVQDGGEVEDMRFKLEGMFEVSDDVNLDSAMPIKKPSSTRRKRESIEKNLISQIGGANTEDVIARLWKHWYSERGPKAHKEILDTSLYLAENFDNPRQLDVAVEKLDAIIAEYSDWAEPINQRATILYLQGKYEESIASCEKVLKLKPWHFGACSGIIMCYTQLQDEQQVTFWRKQVLPPEGKFLTDKGKIREPRKLWVDRMIREFELQERWRLS</sequence>
<name>A0A7S2H0R7_9STRA</name>
<proteinExistence type="predicted"/>
<evidence type="ECO:0000256" key="1">
    <source>
        <dbReference type="SAM" id="SignalP"/>
    </source>
</evidence>
<dbReference type="Gene3D" id="1.25.40.10">
    <property type="entry name" value="Tetratricopeptide repeat domain"/>
    <property type="match status" value="1"/>
</dbReference>
<organism evidence="2">
    <name type="scientific">Octactis speculum</name>
    <dbReference type="NCBI Taxonomy" id="3111310"/>
    <lineage>
        <taxon>Eukaryota</taxon>
        <taxon>Sar</taxon>
        <taxon>Stramenopiles</taxon>
        <taxon>Ochrophyta</taxon>
        <taxon>Dictyochophyceae</taxon>
        <taxon>Dictyochales</taxon>
        <taxon>Dictyochaceae</taxon>
        <taxon>Octactis</taxon>
    </lineage>
</organism>
<dbReference type="SUPFAM" id="SSF48452">
    <property type="entry name" value="TPR-like"/>
    <property type="match status" value="1"/>
</dbReference>
<keyword evidence="1" id="KW-0732">Signal</keyword>
<dbReference type="InterPro" id="IPR019734">
    <property type="entry name" value="TPR_rpt"/>
</dbReference>
<evidence type="ECO:0008006" key="3">
    <source>
        <dbReference type="Google" id="ProtNLM"/>
    </source>
</evidence>
<gene>
    <name evidence="2" type="ORF">DSPE1174_LOCUS28826</name>
</gene>
<feature type="chain" id="PRO_5030868456" description="ER membrane protein complex subunit 2" evidence="1">
    <location>
        <begin position="19"/>
        <end position="251"/>
    </location>
</feature>
<protein>
    <recommendedName>
        <fullName evidence="3">ER membrane protein complex subunit 2</fullName>
    </recommendedName>
</protein>